<dbReference type="FunFam" id="3.40.50.720:FF:000301">
    <property type="entry name" value="Hydroxysteroid dehydrogenase like 2"/>
    <property type="match status" value="1"/>
</dbReference>
<proteinExistence type="inferred from homology"/>
<dbReference type="Gene3D" id="3.40.50.720">
    <property type="entry name" value="NAD(P)-binding Rossmann-like Domain"/>
    <property type="match status" value="1"/>
</dbReference>
<keyword evidence="7" id="KW-1185">Reference proteome</keyword>
<dbReference type="InterPro" id="IPR002347">
    <property type="entry name" value="SDR_fam"/>
</dbReference>
<evidence type="ECO:0000256" key="2">
    <source>
        <dbReference type="ARBA" id="ARBA00006484"/>
    </source>
</evidence>
<keyword evidence="5" id="KW-0576">Peroxisome</keyword>
<comment type="similarity">
    <text evidence="2">Belongs to the short-chain dehydrogenases/reductases (SDR) family.</text>
</comment>
<evidence type="ECO:0000313" key="7">
    <source>
        <dbReference type="Proteomes" id="UP000662939"/>
    </source>
</evidence>
<comment type="subcellular location">
    <subcellularLocation>
        <location evidence="1">Peroxisome</location>
    </subcellularLocation>
</comment>
<sequence>MNANPLEGRVAFVTGASRGIGQYIAVALAKSGANVALVAKTGEPHSKLPGTVFETASLVEEAGGKALPLVGDVRDDDFVTDAVERTANEFGGLDIVVNNASALNLTPIGDMSLKQFDLIQQVNLRGTFAVTSAALPYLQESSHAHVLTLSPPLSTDPKWCQPGPYTVTKFGMTTLTLGLAQTEAGNQVAGNCLWPTTTVATAAVQYALGGTEMINRSRTPQIVADAALAMLRRDPATFTGNALLDEEVLRQEGITDFSGYSVVEGNADLQLDLYVEGFDGF</sequence>
<dbReference type="GO" id="GO:0016491">
    <property type="term" value="F:oxidoreductase activity"/>
    <property type="evidence" value="ECO:0007669"/>
    <property type="project" value="UniProtKB-KW"/>
</dbReference>
<evidence type="ECO:0000256" key="1">
    <source>
        <dbReference type="ARBA" id="ARBA00004275"/>
    </source>
</evidence>
<protein>
    <submittedName>
        <fullName evidence="6">NAD(P)-dependent oxidoreductase</fullName>
    </submittedName>
</protein>
<dbReference type="Pfam" id="PF00106">
    <property type="entry name" value="adh_short"/>
    <property type="match status" value="1"/>
</dbReference>
<organism evidence="6 7">
    <name type="scientific">Natronoglycomyces albus</name>
    <dbReference type="NCBI Taxonomy" id="2811108"/>
    <lineage>
        <taxon>Bacteria</taxon>
        <taxon>Bacillati</taxon>
        <taxon>Actinomycetota</taxon>
        <taxon>Actinomycetes</taxon>
        <taxon>Glycomycetales</taxon>
        <taxon>Glycomycetaceae</taxon>
        <taxon>Natronoglycomyces</taxon>
    </lineage>
</organism>
<dbReference type="KEGG" id="nav:JQS30_05425"/>
<dbReference type="PANTHER" id="PTHR42808">
    <property type="entry name" value="HYDROXYSTEROID DEHYDROGENASE-LIKE PROTEIN 2"/>
    <property type="match status" value="1"/>
</dbReference>
<gene>
    <name evidence="6" type="ORF">JQS30_05425</name>
</gene>
<accession>A0A895XKV3</accession>
<dbReference type="SUPFAM" id="SSF51735">
    <property type="entry name" value="NAD(P)-binding Rossmann-fold domains"/>
    <property type="match status" value="1"/>
</dbReference>
<evidence type="ECO:0000256" key="4">
    <source>
        <dbReference type="ARBA" id="ARBA00023002"/>
    </source>
</evidence>
<evidence type="ECO:0000256" key="3">
    <source>
        <dbReference type="ARBA" id="ARBA00022857"/>
    </source>
</evidence>
<dbReference type="PRINTS" id="PR00081">
    <property type="entry name" value="GDHRDH"/>
</dbReference>
<keyword evidence="3" id="KW-0521">NADP</keyword>
<name>A0A895XKV3_9ACTN</name>
<dbReference type="RefSeq" id="WP_213172360.1">
    <property type="nucleotide sequence ID" value="NZ_CP070496.1"/>
</dbReference>
<dbReference type="PANTHER" id="PTHR42808:SF3">
    <property type="entry name" value="HYDROXYSTEROID DEHYDROGENASE-LIKE PROTEIN 2"/>
    <property type="match status" value="1"/>
</dbReference>
<reference evidence="6" key="1">
    <citation type="submission" date="2021-02" db="EMBL/GenBank/DDBJ databases">
        <title>Natronoglycomyces albus gen. nov., sp. nov, a haloalkaliphilic actinobacterium from a soda solonchak soil.</title>
        <authorList>
            <person name="Sorokin D.Y."/>
            <person name="Khijniak T.V."/>
            <person name="Zakharycheva A.P."/>
            <person name="Boueva O.V."/>
            <person name="Ariskina E.V."/>
            <person name="Hahnke R.L."/>
            <person name="Bunk B."/>
            <person name="Sproer C."/>
            <person name="Schumann P."/>
            <person name="Evtushenko L.I."/>
            <person name="Kublanov I.V."/>
        </authorList>
    </citation>
    <scope>NUCLEOTIDE SEQUENCE</scope>
    <source>
        <strain evidence="6">DSM 106290</strain>
    </source>
</reference>
<evidence type="ECO:0000313" key="6">
    <source>
        <dbReference type="EMBL" id="QSB06351.1"/>
    </source>
</evidence>
<dbReference type="InterPro" id="IPR051935">
    <property type="entry name" value="HSDL2"/>
</dbReference>
<keyword evidence="4" id="KW-0560">Oxidoreductase</keyword>
<dbReference type="NCBIfam" id="NF006133">
    <property type="entry name" value="PRK08278.1"/>
    <property type="match status" value="1"/>
</dbReference>
<dbReference type="EMBL" id="CP070496">
    <property type="protein sequence ID" value="QSB06351.1"/>
    <property type="molecule type" value="Genomic_DNA"/>
</dbReference>
<dbReference type="AlphaFoldDB" id="A0A895XKV3"/>
<evidence type="ECO:0000256" key="5">
    <source>
        <dbReference type="ARBA" id="ARBA00023140"/>
    </source>
</evidence>
<dbReference type="Proteomes" id="UP000662939">
    <property type="component" value="Chromosome"/>
</dbReference>
<dbReference type="InterPro" id="IPR036291">
    <property type="entry name" value="NAD(P)-bd_dom_sf"/>
</dbReference>